<dbReference type="OMA" id="HCNSHIA"/>
<keyword evidence="1" id="KW-1133">Transmembrane helix</keyword>
<sequence length="89" mass="10144">MFMIPVAANDVAFSVHAAFVTSIILLQIAIYEVTRKSESIQDCHWNRLWCVAICCSLVLGLPTHSWLWLISIFNSIQVFMTVIKYTPQV</sequence>
<dbReference type="EMBL" id="PDCK01000040">
    <property type="protein sequence ID" value="PRQ54143.1"/>
    <property type="molecule type" value="Genomic_DNA"/>
</dbReference>
<evidence type="ECO:0000313" key="3">
    <source>
        <dbReference type="Proteomes" id="UP000238479"/>
    </source>
</evidence>
<dbReference type="InterPro" id="IPR005282">
    <property type="entry name" value="LC_transporter"/>
</dbReference>
<keyword evidence="1" id="KW-0812">Transmembrane</keyword>
<comment type="caution">
    <text evidence="2">The sequence shown here is derived from an EMBL/GenBank/DDBJ whole genome shotgun (WGS) entry which is preliminary data.</text>
</comment>
<dbReference type="GO" id="GO:0015184">
    <property type="term" value="F:L-cystine transmembrane transporter activity"/>
    <property type="evidence" value="ECO:0007669"/>
    <property type="project" value="TreeGrafter"/>
</dbReference>
<dbReference type="Gramene" id="PRQ54143">
    <property type="protein sequence ID" value="PRQ54143"/>
    <property type="gene ID" value="RchiOBHm_Chr2g0174271"/>
</dbReference>
<dbReference type="AlphaFoldDB" id="A0A2P6S627"/>
<gene>
    <name evidence="2" type="ORF">RchiOBHm_Chr2g0174271</name>
</gene>
<dbReference type="PANTHER" id="PTHR13131:SF5">
    <property type="entry name" value="CYSTINOSIN"/>
    <property type="match status" value="1"/>
</dbReference>
<proteinExistence type="predicted"/>
<dbReference type="GO" id="GO:0005774">
    <property type="term" value="C:vacuolar membrane"/>
    <property type="evidence" value="ECO:0007669"/>
    <property type="project" value="TreeGrafter"/>
</dbReference>
<feature type="transmembrane region" description="Helical" evidence="1">
    <location>
        <begin position="12"/>
        <end position="33"/>
    </location>
</feature>
<organism evidence="2 3">
    <name type="scientific">Rosa chinensis</name>
    <name type="common">China rose</name>
    <dbReference type="NCBI Taxonomy" id="74649"/>
    <lineage>
        <taxon>Eukaryota</taxon>
        <taxon>Viridiplantae</taxon>
        <taxon>Streptophyta</taxon>
        <taxon>Embryophyta</taxon>
        <taxon>Tracheophyta</taxon>
        <taxon>Spermatophyta</taxon>
        <taxon>Magnoliopsida</taxon>
        <taxon>eudicotyledons</taxon>
        <taxon>Gunneridae</taxon>
        <taxon>Pentapetalae</taxon>
        <taxon>rosids</taxon>
        <taxon>fabids</taxon>
        <taxon>Rosales</taxon>
        <taxon>Rosaceae</taxon>
        <taxon>Rosoideae</taxon>
        <taxon>Rosoideae incertae sedis</taxon>
        <taxon>Rosa</taxon>
    </lineage>
</organism>
<protein>
    <submittedName>
        <fullName evidence="2">Putative lysosomal cystine transporter</fullName>
    </submittedName>
</protein>
<dbReference type="Proteomes" id="UP000238479">
    <property type="component" value="Chromosome 2"/>
</dbReference>
<keyword evidence="3" id="KW-1185">Reference proteome</keyword>
<feature type="transmembrane region" description="Helical" evidence="1">
    <location>
        <begin position="45"/>
        <end position="61"/>
    </location>
</feature>
<reference evidence="2 3" key="1">
    <citation type="journal article" date="2018" name="Nat. Genet.">
        <title>The Rosa genome provides new insights in the design of modern roses.</title>
        <authorList>
            <person name="Bendahmane M."/>
        </authorList>
    </citation>
    <scope>NUCLEOTIDE SEQUENCE [LARGE SCALE GENOMIC DNA]</scope>
    <source>
        <strain evidence="3">cv. Old Blush</strain>
    </source>
</reference>
<dbReference type="PANTHER" id="PTHR13131">
    <property type="entry name" value="CYSTINOSIN"/>
    <property type="match status" value="1"/>
</dbReference>
<accession>A0A2P6S627</accession>
<name>A0A2P6S627_ROSCH</name>
<keyword evidence="1" id="KW-0472">Membrane</keyword>
<evidence type="ECO:0000313" key="2">
    <source>
        <dbReference type="EMBL" id="PRQ54143.1"/>
    </source>
</evidence>
<evidence type="ECO:0000256" key="1">
    <source>
        <dbReference type="SAM" id="Phobius"/>
    </source>
</evidence>